<sequence length="312" mass="35113">MSKAAEVDSAVARKVVDACSEFKLPKASEDELRSMSRQEWMERFGGVLQSEQWFESKAPGWNYDQNSWWFQEVGRAEGQQPLWMQSQWHMPELDCPAGRDPQQQTVDERRAAGQTPLWAERMNLTGSKQGPQSRTIYSYREEYKPSQKTEARSMYERYQPSFDRIVNDELPDASDPPDGRYWKSGVAQGVSANPYEKRLVTTARRKPIVLGPRSAAVIVDGESHTLAAAVTDVAWLHPATELAAYTTEHPVYRHVNMRMQTSKSSGVSGEQALVDTLHLTQDIFTAIGEAMTAATDAAKQRQAEQQAAIDDL</sequence>
<evidence type="ECO:0000313" key="5">
    <source>
        <dbReference type="Proteomes" id="UP001055712"/>
    </source>
</evidence>
<dbReference type="Pfam" id="PF13656">
    <property type="entry name" value="RNA_pol_L_2"/>
    <property type="match status" value="1"/>
</dbReference>
<dbReference type="GO" id="GO:0046983">
    <property type="term" value="F:protein dimerization activity"/>
    <property type="evidence" value="ECO:0007669"/>
    <property type="project" value="InterPro"/>
</dbReference>
<dbReference type="SUPFAM" id="SSF55257">
    <property type="entry name" value="RBP11-like subunits of RNA polymerase"/>
    <property type="match status" value="1"/>
</dbReference>
<dbReference type="AlphaFoldDB" id="A0A9D4TKS3"/>
<dbReference type="EMBL" id="SIDB01000009">
    <property type="protein sequence ID" value="KAI3428326.1"/>
    <property type="molecule type" value="Genomic_DNA"/>
</dbReference>
<evidence type="ECO:0000313" key="4">
    <source>
        <dbReference type="EMBL" id="KAI3428326.1"/>
    </source>
</evidence>
<gene>
    <name evidence="4" type="ORF">D9Q98_006706</name>
</gene>
<name>A0A9D4TKS3_CHLVU</name>
<keyword evidence="5" id="KW-1185">Reference proteome</keyword>
<dbReference type="GO" id="GO:0006351">
    <property type="term" value="P:DNA-templated transcription"/>
    <property type="evidence" value="ECO:0007669"/>
    <property type="project" value="InterPro"/>
</dbReference>
<dbReference type="OrthoDB" id="510325at2759"/>
<evidence type="ECO:0000256" key="1">
    <source>
        <dbReference type="ARBA" id="ARBA00022478"/>
    </source>
</evidence>
<dbReference type="GO" id="GO:0000428">
    <property type="term" value="C:DNA-directed RNA polymerase complex"/>
    <property type="evidence" value="ECO:0007669"/>
    <property type="project" value="UniProtKB-KW"/>
</dbReference>
<reference evidence="4" key="1">
    <citation type="journal article" date="2019" name="Plant J.">
        <title>Chlorella vulgaris genome assembly and annotation reveals the molecular basis for metabolic acclimation to high light conditions.</title>
        <authorList>
            <person name="Cecchin M."/>
            <person name="Marcolungo L."/>
            <person name="Rossato M."/>
            <person name="Girolomoni L."/>
            <person name="Cosentino E."/>
            <person name="Cuine S."/>
            <person name="Li-Beisson Y."/>
            <person name="Delledonne M."/>
            <person name="Ballottari M."/>
        </authorList>
    </citation>
    <scope>NUCLEOTIDE SEQUENCE</scope>
    <source>
        <strain evidence="4">211/11P</strain>
    </source>
</reference>
<keyword evidence="2" id="KW-0804">Transcription</keyword>
<accession>A0A9D4TKS3</accession>
<organism evidence="4 5">
    <name type="scientific">Chlorella vulgaris</name>
    <name type="common">Green alga</name>
    <dbReference type="NCBI Taxonomy" id="3077"/>
    <lineage>
        <taxon>Eukaryota</taxon>
        <taxon>Viridiplantae</taxon>
        <taxon>Chlorophyta</taxon>
        <taxon>core chlorophytes</taxon>
        <taxon>Trebouxiophyceae</taxon>
        <taxon>Chlorellales</taxon>
        <taxon>Chlorellaceae</taxon>
        <taxon>Chlorella clade</taxon>
        <taxon>Chlorella</taxon>
    </lineage>
</organism>
<comment type="caution">
    <text evidence="4">The sequence shown here is derived from an EMBL/GenBank/DDBJ whole genome shotgun (WGS) entry which is preliminary data.</text>
</comment>
<evidence type="ECO:0000259" key="3">
    <source>
        <dbReference type="Pfam" id="PF13656"/>
    </source>
</evidence>
<evidence type="ECO:0000256" key="2">
    <source>
        <dbReference type="ARBA" id="ARBA00023163"/>
    </source>
</evidence>
<dbReference type="Gene3D" id="3.30.1360.10">
    <property type="entry name" value="RNA polymerase, RBP11-like subunit"/>
    <property type="match status" value="1"/>
</dbReference>
<proteinExistence type="predicted"/>
<feature type="domain" description="DNA-directed RNA polymerase RBP11-like dimerisation" evidence="3">
    <location>
        <begin position="217"/>
        <end position="286"/>
    </location>
</feature>
<dbReference type="Proteomes" id="UP001055712">
    <property type="component" value="Unassembled WGS sequence"/>
</dbReference>
<protein>
    <recommendedName>
        <fullName evidence="3">DNA-directed RNA polymerase RBP11-like dimerisation domain-containing protein</fullName>
    </recommendedName>
</protein>
<dbReference type="InterPro" id="IPR036603">
    <property type="entry name" value="RBP11-like"/>
</dbReference>
<dbReference type="InterPro" id="IPR009025">
    <property type="entry name" value="RBP11-like_dimer"/>
</dbReference>
<keyword evidence="1" id="KW-0240">DNA-directed RNA polymerase</keyword>
<reference evidence="4" key="2">
    <citation type="submission" date="2020-11" db="EMBL/GenBank/DDBJ databases">
        <authorList>
            <person name="Cecchin M."/>
            <person name="Marcolungo L."/>
            <person name="Rossato M."/>
            <person name="Girolomoni L."/>
            <person name="Cosentino E."/>
            <person name="Cuine S."/>
            <person name="Li-Beisson Y."/>
            <person name="Delledonne M."/>
            <person name="Ballottari M."/>
        </authorList>
    </citation>
    <scope>NUCLEOTIDE SEQUENCE</scope>
    <source>
        <strain evidence="4">211/11P</strain>
        <tissue evidence="4">Whole cell</tissue>
    </source>
</reference>